<dbReference type="InterPro" id="IPR012936">
    <property type="entry name" value="Erv_C"/>
</dbReference>
<proteinExistence type="predicted"/>
<dbReference type="EMBL" id="JAKELL010000047">
    <property type="protein sequence ID" value="KAH8987469.1"/>
    <property type="molecule type" value="Genomic_DNA"/>
</dbReference>
<comment type="caution">
    <text evidence="9">The sequence shown here is derived from an EMBL/GenBank/DDBJ whole genome shotgun (WGS) entry which is preliminary data.</text>
</comment>
<evidence type="ECO:0000313" key="10">
    <source>
        <dbReference type="Proteomes" id="UP001201163"/>
    </source>
</evidence>
<feature type="transmembrane region" description="Helical" evidence="6">
    <location>
        <begin position="43"/>
        <end position="67"/>
    </location>
</feature>
<dbReference type="InterPro" id="IPR039542">
    <property type="entry name" value="Erv_N"/>
</dbReference>
<dbReference type="InterPro" id="IPR045888">
    <property type="entry name" value="Erv"/>
</dbReference>
<evidence type="ECO:0000256" key="1">
    <source>
        <dbReference type="ARBA" id="ARBA00004370"/>
    </source>
</evidence>
<evidence type="ECO:0000259" key="7">
    <source>
        <dbReference type="Pfam" id="PF07970"/>
    </source>
</evidence>
<dbReference type="AlphaFoldDB" id="A0AAD4QBR0"/>
<organism evidence="9 10">
    <name type="scientific">Lactarius akahatsu</name>
    <dbReference type="NCBI Taxonomy" id="416441"/>
    <lineage>
        <taxon>Eukaryota</taxon>
        <taxon>Fungi</taxon>
        <taxon>Dikarya</taxon>
        <taxon>Basidiomycota</taxon>
        <taxon>Agaricomycotina</taxon>
        <taxon>Agaricomycetes</taxon>
        <taxon>Russulales</taxon>
        <taxon>Russulaceae</taxon>
        <taxon>Lactarius</taxon>
    </lineage>
</organism>
<feature type="region of interest" description="Disordered" evidence="5">
    <location>
        <begin position="344"/>
        <end position="387"/>
    </location>
</feature>
<evidence type="ECO:0000256" key="5">
    <source>
        <dbReference type="SAM" id="MobiDB-lite"/>
    </source>
</evidence>
<gene>
    <name evidence="9" type="ORF">EDB92DRAFT_1801343</name>
</gene>
<keyword evidence="10" id="KW-1185">Reference proteome</keyword>
<dbReference type="GO" id="GO:0000139">
    <property type="term" value="C:Golgi membrane"/>
    <property type="evidence" value="ECO:0007669"/>
    <property type="project" value="TreeGrafter"/>
</dbReference>
<dbReference type="GO" id="GO:0006888">
    <property type="term" value="P:endoplasmic reticulum to Golgi vesicle-mediated transport"/>
    <property type="evidence" value="ECO:0007669"/>
    <property type="project" value="TreeGrafter"/>
</dbReference>
<protein>
    <submittedName>
        <fullName evidence="9">DUF1692-domain-containing protein</fullName>
    </submittedName>
</protein>
<dbReference type="GO" id="GO:0030134">
    <property type="term" value="C:COPII-coated ER to Golgi transport vesicle"/>
    <property type="evidence" value="ECO:0007669"/>
    <property type="project" value="TreeGrafter"/>
</dbReference>
<comment type="subcellular location">
    <subcellularLocation>
        <location evidence="1">Membrane</location>
    </subcellularLocation>
</comment>
<dbReference type="Pfam" id="PF07970">
    <property type="entry name" value="COPIIcoated_ERV"/>
    <property type="match status" value="1"/>
</dbReference>
<keyword evidence="2 6" id="KW-0812">Transmembrane</keyword>
<evidence type="ECO:0000256" key="6">
    <source>
        <dbReference type="SAM" id="Phobius"/>
    </source>
</evidence>
<evidence type="ECO:0000256" key="3">
    <source>
        <dbReference type="ARBA" id="ARBA00022989"/>
    </source>
</evidence>
<feature type="region of interest" description="Disordered" evidence="5">
    <location>
        <begin position="417"/>
        <end position="510"/>
    </location>
</feature>
<evidence type="ECO:0000313" key="9">
    <source>
        <dbReference type="EMBL" id="KAH8987469.1"/>
    </source>
</evidence>
<evidence type="ECO:0000256" key="4">
    <source>
        <dbReference type="ARBA" id="ARBA00023136"/>
    </source>
</evidence>
<evidence type="ECO:0000259" key="8">
    <source>
        <dbReference type="Pfam" id="PF13850"/>
    </source>
</evidence>
<feature type="domain" description="Endoplasmic reticulum vesicle transporter C-terminal" evidence="7">
    <location>
        <begin position="172"/>
        <end position="328"/>
    </location>
</feature>
<evidence type="ECO:0000256" key="2">
    <source>
        <dbReference type="ARBA" id="ARBA00022692"/>
    </source>
</evidence>
<reference evidence="9" key="1">
    <citation type="submission" date="2022-01" db="EMBL/GenBank/DDBJ databases">
        <title>Comparative genomics reveals a dynamic genome evolution in the ectomycorrhizal milk-cap (Lactarius) mushrooms.</title>
        <authorList>
            <consortium name="DOE Joint Genome Institute"/>
            <person name="Lebreton A."/>
            <person name="Tang N."/>
            <person name="Kuo A."/>
            <person name="LaButti K."/>
            <person name="Drula E."/>
            <person name="Barry K."/>
            <person name="Clum A."/>
            <person name="Lipzen A."/>
            <person name="Mousain D."/>
            <person name="Ng V."/>
            <person name="Wang R."/>
            <person name="Wang X."/>
            <person name="Dai Y."/>
            <person name="Henrissat B."/>
            <person name="Grigoriev I.V."/>
            <person name="Guerin-Laguette A."/>
            <person name="Yu F."/>
            <person name="Martin F.M."/>
        </authorList>
    </citation>
    <scope>NUCLEOTIDE SEQUENCE</scope>
    <source>
        <strain evidence="9">QP</strain>
    </source>
</reference>
<keyword evidence="4 6" id="KW-0472">Membrane</keyword>
<keyword evidence="3 6" id="KW-1133">Transmembrane helix</keyword>
<feature type="compositionally biased region" description="Low complexity" evidence="5">
    <location>
        <begin position="463"/>
        <end position="480"/>
    </location>
</feature>
<feature type="domain" description="Endoplasmic reticulum vesicle transporter N-terminal" evidence="8">
    <location>
        <begin position="21"/>
        <end position="108"/>
    </location>
</feature>
<name>A0AAD4QBR0_9AGAM</name>
<accession>A0AAD4QBR0</accession>
<dbReference type="Pfam" id="PF13850">
    <property type="entry name" value="ERGIC_N"/>
    <property type="match status" value="1"/>
</dbReference>
<dbReference type="Proteomes" id="UP001201163">
    <property type="component" value="Unassembled WGS sequence"/>
</dbReference>
<dbReference type="GO" id="GO:0005789">
    <property type="term" value="C:endoplasmic reticulum membrane"/>
    <property type="evidence" value="ECO:0007669"/>
    <property type="project" value="TreeGrafter"/>
</dbReference>
<dbReference type="GO" id="GO:0006890">
    <property type="term" value="P:retrograde vesicle-mediated transport, Golgi to endoplasmic reticulum"/>
    <property type="evidence" value="ECO:0007669"/>
    <property type="project" value="TreeGrafter"/>
</dbReference>
<dbReference type="PANTHER" id="PTHR10984:SF81">
    <property type="entry name" value="ER-DERIVED VESICLES PROTEIN ERV41"/>
    <property type="match status" value="1"/>
</dbReference>
<sequence>MDPHEELSLLDKIDAVAPATLKSFDAFPKLPSTYRTRSSERGFLTLFIAFIALLLVANDIGEFVWGWPDYEFGVDHTPASYLDVNVDLIVNMPCRYLTVDLRDVVGDRLYLSKGFHRDGTLFDIGQATTLKEHAEALTARQAIAESRKSRGFFALFRRSQDLYKPTYNHVRDGSACRIYGSLAVKRISANLHITTLGHGYSSPLHVDHSLMNLSHVITEFSFGKHFPEITQPLDNSFEITHDEFVAYQYYLRVVPTTYVAPRTAPLHTNQYSVTHYERKLSPHSGVPGIFFKFDIEPVRLTLIQRTTTLAQFFIRCVGVIGGIFVCASWGLRATDRVILAVAGPDDTGSIAPTPDSSRGGLRSKWTGGALRARPSNASLRPSGWAEGGSPYGSTYSGVSSYASSPAGSPMPYSPYSPATVPPPLSGRTPSGGYPGPPSGLGLSPGPPGGPIGGGLRTPATAATLGSPAPGLGTPGLGTPAFGYFPPTPRSPLSGFAAPPPPPRDTGKKDD</sequence>
<dbReference type="PANTHER" id="PTHR10984">
    <property type="entry name" value="ENDOPLASMIC RETICULUM-GOLGI INTERMEDIATE COMPARTMENT PROTEIN"/>
    <property type="match status" value="1"/>
</dbReference>